<evidence type="ECO:0000313" key="3">
    <source>
        <dbReference type="Proteomes" id="UP000663840"/>
    </source>
</evidence>
<gene>
    <name evidence="2" type="ORF">RDB_LOCUS50234</name>
</gene>
<dbReference type="PROSITE" id="PS51257">
    <property type="entry name" value="PROKAR_LIPOPROTEIN"/>
    <property type="match status" value="1"/>
</dbReference>
<dbReference type="EMBL" id="CAJMWR010001137">
    <property type="protein sequence ID" value="CAE6416765.1"/>
    <property type="molecule type" value="Genomic_DNA"/>
</dbReference>
<sequence>MKLLTVSCMFAGAACVLGAPVSFSGAVSHHENNERRQSMQYAGDERSAIESRDPVSVNVSGNIHVPQPYPVEKIVEKVVEKIVDRPVPQPYPVEVVKHVPQPYPIDRSVPQPYPVHVPVPII</sequence>
<dbReference type="Proteomes" id="UP000663840">
    <property type="component" value="Unassembled WGS sequence"/>
</dbReference>
<organism evidence="2 3">
    <name type="scientific">Rhizoctonia solani</name>
    <dbReference type="NCBI Taxonomy" id="456999"/>
    <lineage>
        <taxon>Eukaryota</taxon>
        <taxon>Fungi</taxon>
        <taxon>Dikarya</taxon>
        <taxon>Basidiomycota</taxon>
        <taxon>Agaricomycotina</taxon>
        <taxon>Agaricomycetes</taxon>
        <taxon>Cantharellales</taxon>
        <taxon>Ceratobasidiaceae</taxon>
        <taxon>Rhizoctonia</taxon>
    </lineage>
</organism>
<feature type="chain" id="PRO_5034519930" evidence="1">
    <location>
        <begin position="19"/>
        <end position="122"/>
    </location>
</feature>
<protein>
    <submittedName>
        <fullName evidence="2">Uncharacterized protein</fullName>
    </submittedName>
</protein>
<proteinExistence type="predicted"/>
<reference evidence="2" key="1">
    <citation type="submission" date="2021-01" db="EMBL/GenBank/DDBJ databases">
        <authorList>
            <person name="Kaushik A."/>
        </authorList>
    </citation>
    <scope>NUCLEOTIDE SEQUENCE</scope>
    <source>
        <strain evidence="2">AG1-1A</strain>
    </source>
</reference>
<evidence type="ECO:0000313" key="2">
    <source>
        <dbReference type="EMBL" id="CAE6416765.1"/>
    </source>
</evidence>
<accession>A0A8H2X890</accession>
<dbReference type="AlphaFoldDB" id="A0A8H2X890"/>
<name>A0A8H2X890_9AGAM</name>
<evidence type="ECO:0000256" key="1">
    <source>
        <dbReference type="SAM" id="SignalP"/>
    </source>
</evidence>
<keyword evidence="1" id="KW-0732">Signal</keyword>
<comment type="caution">
    <text evidence="2">The sequence shown here is derived from an EMBL/GenBank/DDBJ whole genome shotgun (WGS) entry which is preliminary data.</text>
</comment>
<feature type="signal peptide" evidence="1">
    <location>
        <begin position="1"/>
        <end position="18"/>
    </location>
</feature>